<keyword evidence="8" id="KW-0472">Membrane</keyword>
<evidence type="ECO:0000256" key="5">
    <source>
        <dbReference type="ARBA" id="ARBA00022968"/>
    </source>
</evidence>
<evidence type="ECO:0000256" key="10">
    <source>
        <dbReference type="SAM" id="MobiDB-lite"/>
    </source>
</evidence>
<feature type="region of interest" description="Disordered" evidence="10">
    <location>
        <begin position="90"/>
        <end position="138"/>
    </location>
</feature>
<dbReference type="GO" id="GO:0001733">
    <property type="term" value="F:galactosylceramide sulfotransferase activity"/>
    <property type="evidence" value="ECO:0007669"/>
    <property type="project" value="InterPro"/>
</dbReference>
<feature type="compositionally biased region" description="Polar residues" evidence="10">
    <location>
        <begin position="97"/>
        <end position="106"/>
    </location>
</feature>
<keyword evidence="12" id="KW-1185">Reference proteome</keyword>
<keyword evidence="6" id="KW-1133">Transmembrane helix</keyword>
<keyword evidence="5" id="KW-0735">Signal-anchor</keyword>
<accession>A0A448ZNJ5</accession>
<reference evidence="11 12" key="1">
    <citation type="submission" date="2019-01" db="EMBL/GenBank/DDBJ databases">
        <authorList>
            <person name="Ferrante I. M."/>
        </authorList>
    </citation>
    <scope>NUCLEOTIDE SEQUENCE [LARGE SCALE GENOMIC DNA]</scope>
    <source>
        <strain evidence="11 12">B856</strain>
    </source>
</reference>
<evidence type="ECO:0000256" key="3">
    <source>
        <dbReference type="ARBA" id="ARBA00022679"/>
    </source>
</evidence>
<feature type="region of interest" description="Disordered" evidence="10">
    <location>
        <begin position="1"/>
        <end position="21"/>
    </location>
</feature>
<keyword evidence="3" id="KW-0808">Transferase</keyword>
<dbReference type="GO" id="GO:0000139">
    <property type="term" value="C:Golgi membrane"/>
    <property type="evidence" value="ECO:0007669"/>
    <property type="project" value="UniProtKB-SubCell"/>
</dbReference>
<evidence type="ECO:0000256" key="8">
    <source>
        <dbReference type="ARBA" id="ARBA00023136"/>
    </source>
</evidence>
<evidence type="ECO:0000256" key="6">
    <source>
        <dbReference type="ARBA" id="ARBA00022989"/>
    </source>
</evidence>
<dbReference type="PANTHER" id="PTHR14647">
    <property type="entry name" value="GALACTOSE-3-O-SULFOTRANSFERASE"/>
    <property type="match status" value="1"/>
</dbReference>
<comment type="similarity">
    <text evidence="2">Belongs to the galactose-3-O-sulfotransferase family.</text>
</comment>
<dbReference type="InterPro" id="IPR027417">
    <property type="entry name" value="P-loop_NTPase"/>
</dbReference>
<dbReference type="Pfam" id="PF03567">
    <property type="entry name" value="Sulfotransfer_2"/>
    <property type="match status" value="1"/>
</dbReference>
<evidence type="ECO:0000256" key="2">
    <source>
        <dbReference type="ARBA" id="ARBA00008124"/>
    </source>
</evidence>
<dbReference type="InterPro" id="IPR005331">
    <property type="entry name" value="Sulfotransferase"/>
</dbReference>
<keyword evidence="9" id="KW-0325">Glycoprotein</keyword>
<evidence type="ECO:0000256" key="4">
    <source>
        <dbReference type="ARBA" id="ARBA00022692"/>
    </source>
</evidence>
<evidence type="ECO:0008006" key="13">
    <source>
        <dbReference type="Google" id="ProtNLM"/>
    </source>
</evidence>
<evidence type="ECO:0000313" key="12">
    <source>
        <dbReference type="Proteomes" id="UP000291116"/>
    </source>
</evidence>
<dbReference type="AlphaFoldDB" id="A0A448ZNJ5"/>
<dbReference type="EMBL" id="CAACVS010000564">
    <property type="protein sequence ID" value="VEU43563.1"/>
    <property type="molecule type" value="Genomic_DNA"/>
</dbReference>
<evidence type="ECO:0000313" key="11">
    <source>
        <dbReference type="EMBL" id="VEU43563.1"/>
    </source>
</evidence>
<protein>
    <recommendedName>
        <fullName evidence="13">Sulfotransferase domain-containing protein</fullName>
    </recommendedName>
</protein>
<dbReference type="OrthoDB" id="514299at2759"/>
<gene>
    <name evidence="11" type="ORF">PSNMU_V1.4_AUG-EV-PASAV3_0105980</name>
</gene>
<dbReference type="Proteomes" id="UP000291116">
    <property type="component" value="Unassembled WGS sequence"/>
</dbReference>
<dbReference type="Gene3D" id="3.40.50.300">
    <property type="entry name" value="P-loop containing nucleotide triphosphate hydrolases"/>
    <property type="match status" value="1"/>
</dbReference>
<proteinExistence type="inferred from homology"/>
<organism evidence="11 12">
    <name type="scientific">Pseudo-nitzschia multistriata</name>
    <dbReference type="NCBI Taxonomy" id="183589"/>
    <lineage>
        <taxon>Eukaryota</taxon>
        <taxon>Sar</taxon>
        <taxon>Stramenopiles</taxon>
        <taxon>Ochrophyta</taxon>
        <taxon>Bacillariophyta</taxon>
        <taxon>Bacillariophyceae</taxon>
        <taxon>Bacillariophycidae</taxon>
        <taxon>Bacillariales</taxon>
        <taxon>Bacillariaceae</taxon>
        <taxon>Pseudo-nitzschia</taxon>
    </lineage>
</organism>
<dbReference type="GO" id="GO:0009247">
    <property type="term" value="P:glycolipid biosynthetic process"/>
    <property type="evidence" value="ECO:0007669"/>
    <property type="project" value="InterPro"/>
</dbReference>
<evidence type="ECO:0000256" key="9">
    <source>
        <dbReference type="ARBA" id="ARBA00023180"/>
    </source>
</evidence>
<keyword evidence="7" id="KW-0333">Golgi apparatus</keyword>
<name>A0A448ZNJ5_9STRA</name>
<evidence type="ECO:0000256" key="7">
    <source>
        <dbReference type="ARBA" id="ARBA00023034"/>
    </source>
</evidence>
<comment type="subcellular location">
    <subcellularLocation>
        <location evidence="1">Golgi apparatus membrane</location>
        <topology evidence="1">Single-pass type II membrane protein</topology>
    </subcellularLocation>
</comment>
<dbReference type="PANTHER" id="PTHR14647:SF87">
    <property type="entry name" value="PUTATIVE-RELATED"/>
    <property type="match status" value="1"/>
</dbReference>
<keyword evidence="4" id="KW-0812">Transmembrane</keyword>
<sequence length="539" mass="61081">MINNKPSNEKTNYGVAKGSTHRRSRYPYTQMVLAVSFTALLTRQFTILFALRSCDNASVSTNDAAAPSTPIEKSLSSFFEVDRTYSKPRSASAHAYASTTVRSNQSTHRDDQATTKSNKKQSKTNSDDDNESVPFRRWKPFNLGTNPFPCYPPGIYEGDGLQSVRPCHEGILFQRPTKVGSTTMTNVVMRLAHNRGSEMFGYHLRLLNTTAASQDEFESQKKKLQSNWKSPPRCEYRSNHGTAVQLEYSQRKPGRSFLFGMVRDPTKRIISEFFHFGVSVYQKEPTDVNFQNYVLRKQGGNPLIRDMTFDKDLPITITKEWQQYLDQWNKSRAGVALGASEADPVSSPNSSINYQTVVADILRNYDFIAVTERMDESLVALKLLLGLDLRDVLYVKPSRSAGSFSNGFKDRPCVYLVPSFLTPGMHDFFHKPNSNARWTEYSKGDRLLHEAASRSLDATIEHVFGSEFFRKELEDFHKAQAYVEGICADRIVDICDQSGHDVARDPNRTTTCYIWSEGCDHECFDNEIPNPLPDSVFGR</sequence>
<dbReference type="InterPro" id="IPR009729">
    <property type="entry name" value="Gal-3-0_sulfotransfrase"/>
</dbReference>
<feature type="compositionally biased region" description="Polar residues" evidence="10">
    <location>
        <begin position="1"/>
        <end position="11"/>
    </location>
</feature>
<evidence type="ECO:0000256" key="1">
    <source>
        <dbReference type="ARBA" id="ARBA00004323"/>
    </source>
</evidence>